<dbReference type="Proteomes" id="UP000299102">
    <property type="component" value="Unassembled WGS sequence"/>
</dbReference>
<evidence type="ECO:0000313" key="2">
    <source>
        <dbReference type="Proteomes" id="UP000299102"/>
    </source>
</evidence>
<organism evidence="1 2">
    <name type="scientific">Eumeta variegata</name>
    <name type="common">Bagworm moth</name>
    <name type="synonym">Eumeta japonica</name>
    <dbReference type="NCBI Taxonomy" id="151549"/>
    <lineage>
        <taxon>Eukaryota</taxon>
        <taxon>Metazoa</taxon>
        <taxon>Ecdysozoa</taxon>
        <taxon>Arthropoda</taxon>
        <taxon>Hexapoda</taxon>
        <taxon>Insecta</taxon>
        <taxon>Pterygota</taxon>
        <taxon>Neoptera</taxon>
        <taxon>Endopterygota</taxon>
        <taxon>Lepidoptera</taxon>
        <taxon>Glossata</taxon>
        <taxon>Ditrysia</taxon>
        <taxon>Tineoidea</taxon>
        <taxon>Psychidae</taxon>
        <taxon>Oiketicinae</taxon>
        <taxon>Eumeta</taxon>
    </lineage>
</organism>
<evidence type="ECO:0000313" key="1">
    <source>
        <dbReference type="EMBL" id="GBP24566.1"/>
    </source>
</evidence>
<reference evidence="1 2" key="1">
    <citation type="journal article" date="2019" name="Commun. Biol.">
        <title>The bagworm genome reveals a unique fibroin gene that provides high tensile strength.</title>
        <authorList>
            <person name="Kono N."/>
            <person name="Nakamura H."/>
            <person name="Ohtoshi R."/>
            <person name="Tomita M."/>
            <person name="Numata K."/>
            <person name="Arakawa K."/>
        </authorList>
    </citation>
    <scope>NUCLEOTIDE SEQUENCE [LARGE SCALE GENOMIC DNA]</scope>
</reference>
<comment type="caution">
    <text evidence="1">The sequence shown here is derived from an EMBL/GenBank/DDBJ whole genome shotgun (WGS) entry which is preliminary data.</text>
</comment>
<name>A0A4C1UF39_EUMVA</name>
<sequence>MDILAKSYCLPPDLLRTGVENKIAKPLNINEIVGENRRPIAVSKANPARRNGRARNVRSNSTRYAAFRRNIIWARSYITTLALSWKWELDYRSWRACAVYKKF</sequence>
<dbReference type="AlphaFoldDB" id="A0A4C1UF39"/>
<gene>
    <name evidence="1" type="ORF">EVAR_79475_1</name>
</gene>
<protein>
    <submittedName>
        <fullName evidence="1">Uncharacterized protein</fullName>
    </submittedName>
</protein>
<accession>A0A4C1UF39</accession>
<proteinExistence type="predicted"/>
<keyword evidence="2" id="KW-1185">Reference proteome</keyword>
<dbReference type="EMBL" id="BGZK01000163">
    <property type="protein sequence ID" value="GBP24566.1"/>
    <property type="molecule type" value="Genomic_DNA"/>
</dbReference>